<keyword evidence="2" id="KW-0812">Transmembrane</keyword>
<dbReference type="EMBL" id="CAEZSR010000275">
    <property type="protein sequence ID" value="CAB4596408.1"/>
    <property type="molecule type" value="Genomic_DNA"/>
</dbReference>
<evidence type="ECO:0000256" key="1">
    <source>
        <dbReference type="SAM" id="MobiDB-lite"/>
    </source>
</evidence>
<dbReference type="AlphaFoldDB" id="A0A6J6GHV5"/>
<evidence type="ECO:0000256" key="2">
    <source>
        <dbReference type="SAM" id="Phobius"/>
    </source>
</evidence>
<keyword evidence="2" id="KW-1133">Transmembrane helix</keyword>
<feature type="region of interest" description="Disordered" evidence="1">
    <location>
        <begin position="1"/>
        <end position="20"/>
    </location>
</feature>
<reference evidence="3" key="1">
    <citation type="submission" date="2020-05" db="EMBL/GenBank/DDBJ databases">
        <authorList>
            <person name="Chiriac C."/>
            <person name="Salcher M."/>
            <person name="Ghai R."/>
            <person name="Kavagutti S V."/>
        </authorList>
    </citation>
    <scope>NUCLEOTIDE SEQUENCE</scope>
</reference>
<keyword evidence="2" id="KW-0472">Membrane</keyword>
<sequence>MTAMSAAAPDDPPAGRVAAWSPDQPGSRYARADLAGTVAFVVVLAIGIPLRDERPVQILVGVVSMVLFAIGAVGCLWAYVSALERSRVDEIGVANLYLLTGRTAPPPVKRTMSLLLGAQVVISLAAAIVGAVGLTGSQVNALAFGILVPMFGLAMNSLWAVRHGSYGPRIDKTVRPSNRRID</sequence>
<proteinExistence type="predicted"/>
<feature type="transmembrane region" description="Helical" evidence="2">
    <location>
        <begin position="56"/>
        <end position="80"/>
    </location>
</feature>
<accession>A0A6J6GHV5</accession>
<evidence type="ECO:0000313" key="3">
    <source>
        <dbReference type="EMBL" id="CAB4596408.1"/>
    </source>
</evidence>
<feature type="transmembrane region" description="Helical" evidence="2">
    <location>
        <begin position="114"/>
        <end position="135"/>
    </location>
</feature>
<name>A0A6J6GHV5_9ZZZZ</name>
<feature type="transmembrane region" description="Helical" evidence="2">
    <location>
        <begin position="141"/>
        <end position="161"/>
    </location>
</feature>
<protein>
    <submittedName>
        <fullName evidence="3">Unannotated protein</fullName>
    </submittedName>
</protein>
<feature type="transmembrane region" description="Helical" evidence="2">
    <location>
        <begin position="32"/>
        <end position="50"/>
    </location>
</feature>
<gene>
    <name evidence="3" type="ORF">UFOPK1493_04032</name>
</gene>
<organism evidence="3">
    <name type="scientific">freshwater metagenome</name>
    <dbReference type="NCBI Taxonomy" id="449393"/>
    <lineage>
        <taxon>unclassified sequences</taxon>
        <taxon>metagenomes</taxon>
        <taxon>ecological metagenomes</taxon>
    </lineage>
</organism>